<dbReference type="GO" id="GO:0009313">
    <property type="term" value="P:oligosaccharide catabolic process"/>
    <property type="evidence" value="ECO:0007669"/>
    <property type="project" value="TreeGrafter"/>
</dbReference>
<dbReference type="SUPFAM" id="SSF74650">
    <property type="entry name" value="Galactose mutarotase-like"/>
    <property type="match status" value="1"/>
</dbReference>
<protein>
    <submittedName>
        <fullName evidence="6">Glycoside hydrolase family 38</fullName>
    </submittedName>
</protein>
<dbReference type="InterPro" id="IPR041147">
    <property type="entry name" value="GH38_C"/>
</dbReference>
<dbReference type="EMBL" id="CP001936">
    <property type="protein sequence ID" value="ADD01829.1"/>
    <property type="molecule type" value="Genomic_DNA"/>
</dbReference>
<keyword evidence="7" id="KW-1185">Reference proteome</keyword>
<dbReference type="GO" id="GO:0030246">
    <property type="term" value="F:carbohydrate binding"/>
    <property type="evidence" value="ECO:0007669"/>
    <property type="project" value="InterPro"/>
</dbReference>
<gene>
    <name evidence="6" type="ordered locus">Thit_0527</name>
</gene>
<sequence>MTFVHIIPHTHWDREWYFTFEQARVMLVYFMDELLEVLEKDDEFKYFILDGQAVILEDYLEVNPQNKERIINLVKSGRLIIGPWYTQTDELLVSGESIIRNLYYGISKCKEFGDYMKVGYLPDSFGQSAQIPQLLRGFGIDKVVFWRGLSERHTKYSEFIWKSPDGSEVFAVNMPLGYAVGKYLPHDVKKAHERVSNIIQQLKQKATTQNVLIPNGHDQMPVQKDLTYLLSELNKIDSENRYLISNFDEYVDSVLENKEKEEFDVVEGELTHQKYMRIHRGIYSTRYDLKKTNFYIENLLTNYVEPILTIAYTLGFPYPHGLVEKAWKEILKNHAHDSICSCCTDNVHKDMEARFKQALEICTSLLELNLRKISEAIPSNEKGEQLLIFNTLPYLRSGVVKSTLYTDKEDFEIIDEKGGKICYQVISKRVIDMGKKDRRIAARGEKLFLNEIEILVDAQQVPALGYKTLYIVPFEGGKKEDIEIKSNNAIENEYYKVSANDDGTIDIHDKINDKHMKGLLVFEDSGDAGDEYNYSPPKKDYVIKSGENDILLKTIYGNLRQELVIEQVLNVPKDLEERGKKLHSVEIPIKTVVSLDKGSKFISVKINITNKACDHRLRVLFKTGIKSEVSFADQQFGIIARKNRLPELEVWESENWQEKPVSIYPMQSFVDLHDGKYGFSVVTNGIKEYEIIGEDFDTIAITLFRSVGYVGRSDLLYRPGRPSGVEIETPDSQMLGDLEFELALYPHKGDTVYGLVPQVAKEYLTPMISYQKLPYNVFVINEEQQQLPSRYSLLNLVSTAIMSTIKKSEKEDSIILRIYNPSLQKIDGGEICFVDKKYDGIYVTDLKEDNIRQLSKKDKDSVDIGELQPCQVMSFKFV</sequence>
<dbReference type="CDD" id="cd10815">
    <property type="entry name" value="GH38N_AMII_EcMngB_like"/>
    <property type="match status" value="1"/>
</dbReference>
<proteinExistence type="inferred from homology"/>
<evidence type="ECO:0000256" key="4">
    <source>
        <dbReference type="ARBA" id="ARBA00023295"/>
    </source>
</evidence>
<dbReference type="GO" id="GO:0006013">
    <property type="term" value="P:mannose metabolic process"/>
    <property type="evidence" value="ECO:0007669"/>
    <property type="project" value="InterPro"/>
</dbReference>
<dbReference type="Pfam" id="PF17677">
    <property type="entry name" value="Glyco_hydro38C2"/>
    <property type="match status" value="1"/>
</dbReference>
<evidence type="ECO:0000313" key="6">
    <source>
        <dbReference type="EMBL" id="ADD01829.1"/>
    </source>
</evidence>
<dbReference type="InterPro" id="IPR028995">
    <property type="entry name" value="Glyco_hydro_57/38_cen_sf"/>
</dbReference>
<dbReference type="GO" id="GO:0004559">
    <property type="term" value="F:alpha-mannosidase activity"/>
    <property type="evidence" value="ECO:0007669"/>
    <property type="project" value="InterPro"/>
</dbReference>
<dbReference type="Pfam" id="PF07748">
    <property type="entry name" value="Glyco_hydro_38C"/>
    <property type="match status" value="1"/>
</dbReference>
<dbReference type="Gene3D" id="3.20.110.10">
    <property type="entry name" value="Glycoside hydrolase 38, N terminal domain"/>
    <property type="match status" value="1"/>
</dbReference>
<dbReference type="KEGG" id="tit:Thit_0527"/>
<keyword evidence="4" id="KW-0326">Glycosidase</keyword>
<evidence type="ECO:0000256" key="1">
    <source>
        <dbReference type="ARBA" id="ARBA00009792"/>
    </source>
</evidence>
<dbReference type="Pfam" id="PF09261">
    <property type="entry name" value="Alpha-mann_mid"/>
    <property type="match status" value="1"/>
</dbReference>
<dbReference type="PANTHER" id="PTHR46017:SF2">
    <property type="entry name" value="MANNOSYLGLYCERATE HYDROLASE"/>
    <property type="match status" value="1"/>
</dbReference>
<dbReference type="InterPro" id="IPR015341">
    <property type="entry name" value="Glyco_hydro_38_cen"/>
</dbReference>
<organism evidence="6 7">
    <name type="scientific">Thermoanaerobacter italicus (strain DSM 9252 / Ab9)</name>
    <dbReference type="NCBI Taxonomy" id="580331"/>
    <lineage>
        <taxon>Bacteria</taxon>
        <taxon>Bacillati</taxon>
        <taxon>Bacillota</taxon>
        <taxon>Clostridia</taxon>
        <taxon>Thermoanaerobacterales</taxon>
        <taxon>Thermoanaerobacteraceae</taxon>
        <taxon>Thermoanaerobacter</taxon>
    </lineage>
</organism>
<dbReference type="SUPFAM" id="SSF88713">
    <property type="entry name" value="Glycoside hydrolase/deacetylase"/>
    <property type="match status" value="1"/>
</dbReference>
<dbReference type="SUPFAM" id="SSF88688">
    <property type="entry name" value="Families 57/38 glycoside transferase middle domain"/>
    <property type="match status" value="1"/>
</dbReference>
<dbReference type="Gene3D" id="1.20.1270.50">
    <property type="entry name" value="Glycoside hydrolase family 38, central domain"/>
    <property type="match status" value="1"/>
</dbReference>
<dbReference type="GO" id="GO:0046872">
    <property type="term" value="F:metal ion binding"/>
    <property type="evidence" value="ECO:0007669"/>
    <property type="project" value="UniProtKB-KW"/>
</dbReference>
<dbReference type="PANTHER" id="PTHR46017">
    <property type="entry name" value="ALPHA-MANNOSIDASE 2C1"/>
    <property type="match status" value="1"/>
</dbReference>
<accession>D3T797</accession>
<evidence type="ECO:0000313" key="7">
    <source>
        <dbReference type="Proteomes" id="UP000001552"/>
    </source>
</evidence>
<feature type="domain" description="Glycoside hydrolase family 38 central" evidence="5">
    <location>
        <begin position="277"/>
        <end position="355"/>
    </location>
</feature>
<keyword evidence="2" id="KW-0479">Metal-binding</keyword>
<dbReference type="RefSeq" id="WP_012994652.1">
    <property type="nucleotide sequence ID" value="NC_013921.1"/>
</dbReference>
<dbReference type="InterPro" id="IPR011682">
    <property type="entry name" value="Glyco_hydro_38_C"/>
</dbReference>
<reference evidence="6" key="1">
    <citation type="submission" date="2010-02" db="EMBL/GenBank/DDBJ databases">
        <title>Complete sequence of Thermoanaerobacter italicus Ab9.</title>
        <authorList>
            <consortium name="US DOE Joint Genome Institute"/>
            <person name="Lucas S."/>
            <person name="Copeland A."/>
            <person name="Lapidus A."/>
            <person name="Cheng J.-F."/>
            <person name="Bruce D."/>
            <person name="Goodwin L."/>
            <person name="Pitluck S."/>
            <person name="Chertkov O."/>
            <person name="Detter J.C."/>
            <person name="Han C."/>
            <person name="Tapia R."/>
            <person name="Land M."/>
            <person name="Hauser L."/>
            <person name="Kyrpides N."/>
            <person name="Mikhailova N."/>
            <person name="Hemme C.L."/>
            <person name="Woyke T."/>
        </authorList>
    </citation>
    <scope>NUCLEOTIDE SEQUENCE [LARGE SCALE GENOMIC DNA]</scope>
    <source>
        <strain evidence="6">Ab9</strain>
    </source>
</reference>
<dbReference type="CAZy" id="GH38">
    <property type="family name" value="Glycoside Hydrolase Family 38"/>
</dbReference>
<dbReference type="Proteomes" id="UP000001552">
    <property type="component" value="Chromosome"/>
</dbReference>
<dbReference type="Gene3D" id="2.70.98.30">
    <property type="entry name" value="Golgi alpha-mannosidase II, domain 4"/>
    <property type="match status" value="1"/>
</dbReference>
<dbReference type="eggNOG" id="COG0383">
    <property type="taxonomic scope" value="Bacteria"/>
</dbReference>
<evidence type="ECO:0000259" key="5">
    <source>
        <dbReference type="SMART" id="SM00872"/>
    </source>
</evidence>
<comment type="similarity">
    <text evidence="1">Belongs to the glycosyl hydrolase 38 family.</text>
</comment>
<dbReference type="InterPro" id="IPR037094">
    <property type="entry name" value="Glyco_hydro_38_cen_sf"/>
</dbReference>
<dbReference type="InterPro" id="IPR011013">
    <property type="entry name" value="Gal_mutarotase_sf_dom"/>
</dbReference>
<keyword evidence="3 6" id="KW-0378">Hydrolase</keyword>
<dbReference type="InterPro" id="IPR011330">
    <property type="entry name" value="Glyco_hydro/deAcase_b/a-brl"/>
</dbReference>
<dbReference type="SMART" id="SM00872">
    <property type="entry name" value="Alpha-mann_mid"/>
    <property type="match status" value="1"/>
</dbReference>
<name>D3T797_THEIA</name>
<evidence type="ECO:0000256" key="2">
    <source>
        <dbReference type="ARBA" id="ARBA00022723"/>
    </source>
</evidence>
<dbReference type="InterPro" id="IPR027291">
    <property type="entry name" value="Glyco_hydro_38_N_sf"/>
</dbReference>
<dbReference type="AlphaFoldDB" id="D3T797"/>
<dbReference type="HOGENOM" id="CLU_003442_2_1_9"/>
<evidence type="ECO:0000256" key="3">
    <source>
        <dbReference type="ARBA" id="ARBA00022801"/>
    </source>
</evidence>
<dbReference type="InterPro" id="IPR000602">
    <property type="entry name" value="Glyco_hydro_38_N"/>
</dbReference>
<dbReference type="Pfam" id="PF01074">
    <property type="entry name" value="Glyco_hydro_38N"/>
    <property type="match status" value="1"/>
</dbReference>